<organism evidence="1 2">
    <name type="scientific">Tahibacter harae</name>
    <dbReference type="NCBI Taxonomy" id="2963937"/>
    <lineage>
        <taxon>Bacteria</taxon>
        <taxon>Pseudomonadati</taxon>
        <taxon>Pseudomonadota</taxon>
        <taxon>Gammaproteobacteria</taxon>
        <taxon>Lysobacterales</taxon>
        <taxon>Rhodanobacteraceae</taxon>
        <taxon>Tahibacter</taxon>
    </lineage>
</organism>
<keyword evidence="2" id="KW-1185">Reference proteome</keyword>
<dbReference type="RefSeq" id="WP_255914207.1">
    <property type="nucleotide sequence ID" value="NZ_JANFQO010000008.1"/>
</dbReference>
<dbReference type="EMBL" id="JANFQO010000008">
    <property type="protein sequence ID" value="MCQ4165141.1"/>
    <property type="molecule type" value="Genomic_DNA"/>
</dbReference>
<proteinExistence type="predicted"/>
<evidence type="ECO:0000313" key="2">
    <source>
        <dbReference type="Proteomes" id="UP001165498"/>
    </source>
</evidence>
<comment type="caution">
    <text evidence="1">The sequence shown here is derived from an EMBL/GenBank/DDBJ whole genome shotgun (WGS) entry which is preliminary data.</text>
</comment>
<name>A0ABT1QSA9_9GAMM</name>
<gene>
    <name evidence="1" type="ORF">NM961_10510</name>
</gene>
<accession>A0ABT1QSA9</accession>
<protein>
    <recommendedName>
        <fullName evidence="3">Minor tail protein Z (GPZ)</fullName>
    </recommendedName>
</protein>
<sequence>MAFQIDARGAYRAGKRFKSTAQKLAQAEELAAATLARRIVPEFVRDALETHNIKAARVRESSGVRRDGNVVTLTGYHRGTGLLQFSAKASRATGVTVTVTHARGPAVLRHAFIALGLSDNKHVFERDVSRPKRVMQKGNYKGERRQPIKSIYGPSVAQILRNPARQERLRNFAQKILSSEIRRQLARL</sequence>
<evidence type="ECO:0008006" key="3">
    <source>
        <dbReference type="Google" id="ProtNLM"/>
    </source>
</evidence>
<evidence type="ECO:0000313" key="1">
    <source>
        <dbReference type="EMBL" id="MCQ4165141.1"/>
    </source>
</evidence>
<dbReference type="Proteomes" id="UP001165498">
    <property type="component" value="Unassembled WGS sequence"/>
</dbReference>
<reference evidence="1" key="1">
    <citation type="submission" date="2022-07" db="EMBL/GenBank/DDBJ databases">
        <title>Tahibacter sp., a new gammaproteobacterium isolated from the silt sample collected at pig farm.</title>
        <authorList>
            <person name="Chen H."/>
        </authorList>
    </citation>
    <scope>NUCLEOTIDE SEQUENCE</scope>
    <source>
        <strain evidence="1">P2K</strain>
    </source>
</reference>